<proteinExistence type="predicted"/>
<name>A0ABU3KL55_9BURK</name>
<organism evidence="1 2">
    <name type="scientific">Rhodoferax potami</name>
    <dbReference type="NCBI Taxonomy" id="3068338"/>
    <lineage>
        <taxon>Bacteria</taxon>
        <taxon>Pseudomonadati</taxon>
        <taxon>Pseudomonadota</taxon>
        <taxon>Betaproteobacteria</taxon>
        <taxon>Burkholderiales</taxon>
        <taxon>Comamonadaceae</taxon>
        <taxon>Rhodoferax</taxon>
    </lineage>
</organism>
<dbReference type="Proteomes" id="UP001321700">
    <property type="component" value="Unassembled WGS sequence"/>
</dbReference>
<dbReference type="EMBL" id="JAVBIK010000001">
    <property type="protein sequence ID" value="MDT7518476.1"/>
    <property type="molecule type" value="Genomic_DNA"/>
</dbReference>
<gene>
    <name evidence="1" type="ORF">RAE19_07105</name>
</gene>
<dbReference type="InterPro" id="IPR025500">
    <property type="entry name" value="DUF4390"/>
</dbReference>
<accession>A0ABU3KL55</accession>
<evidence type="ECO:0000313" key="1">
    <source>
        <dbReference type="EMBL" id="MDT7518476.1"/>
    </source>
</evidence>
<reference evidence="1 2" key="1">
    <citation type="submission" date="2023-08" db="EMBL/GenBank/DDBJ databases">
        <title>Rhodoferax potami sp. nov. and Rhodoferax mekongensis sp. nov., isolated from the Mekong River in Thailand.</title>
        <authorList>
            <person name="Kitikhun S."/>
            <person name="Charoenyingcharoen P."/>
            <person name="Siriarchawattana P."/>
            <person name="Likhitrattanapisal S."/>
            <person name="Nilsakha T."/>
            <person name="Chanpet A."/>
            <person name="Rattanawaree P."/>
            <person name="Ingsriswang S."/>
        </authorList>
    </citation>
    <scope>NUCLEOTIDE SEQUENCE [LARGE SCALE GENOMIC DNA]</scope>
    <source>
        <strain evidence="1 2">TBRC 17660</strain>
    </source>
</reference>
<evidence type="ECO:0000313" key="2">
    <source>
        <dbReference type="Proteomes" id="UP001321700"/>
    </source>
</evidence>
<keyword evidence="2" id="KW-1185">Reference proteome</keyword>
<protein>
    <submittedName>
        <fullName evidence="1">DUF4390 domain-containing protein</fullName>
    </submittedName>
</protein>
<sequence>MLFVSALWPCFAQTQVEVTQFEVERYAEEVVLNAQVQFELSSSVEDALLRGIPVYFRAEAEVLRERWYWYDKSLSAVSRHYKLAYQPLTRRWRVSVSAGPSSAAGQGLALSQSYDTLAAAMSSVKKISRWRVAGPGELEPTGRYRLDFRFNLDVSQLPRPFQIGLLGQTDWDINILRSQPLLPEFSK</sequence>
<comment type="caution">
    <text evidence="1">The sequence shown here is derived from an EMBL/GenBank/DDBJ whole genome shotgun (WGS) entry which is preliminary data.</text>
</comment>
<dbReference type="Pfam" id="PF14334">
    <property type="entry name" value="DUF4390"/>
    <property type="match status" value="1"/>
</dbReference>
<dbReference type="RefSeq" id="WP_313874234.1">
    <property type="nucleotide sequence ID" value="NZ_JAVBIK010000001.1"/>
</dbReference>